<protein>
    <submittedName>
        <fullName evidence="1">Uncharacterized protein</fullName>
    </submittedName>
</protein>
<comment type="caution">
    <text evidence="1">The sequence shown here is derived from an EMBL/GenBank/DDBJ whole genome shotgun (WGS) entry which is preliminary data.</text>
</comment>
<evidence type="ECO:0000313" key="1">
    <source>
        <dbReference type="EMBL" id="REC52160.1"/>
    </source>
</evidence>
<evidence type="ECO:0000313" key="2">
    <source>
        <dbReference type="Proteomes" id="UP000256924"/>
    </source>
</evidence>
<organism evidence="1 2">
    <name type="scientific">Candidatus Chryseobacterium massiliense</name>
    <dbReference type="NCBI Taxonomy" id="204089"/>
    <lineage>
        <taxon>Bacteria</taxon>
        <taxon>Pseudomonadati</taxon>
        <taxon>Bacteroidota</taxon>
        <taxon>Flavobacteriia</taxon>
        <taxon>Flavobacteriales</taxon>
        <taxon>Weeksellaceae</taxon>
        <taxon>Chryseobacterium group</taxon>
        <taxon>Chryseobacterium</taxon>
    </lineage>
</organism>
<gene>
    <name evidence="1" type="ORF">DRF68_04275</name>
</gene>
<sequence length="541" mass="63964">MVQNMAKKDFENKKPNNITEYISLANDISDYRNRLKAIDYLSKYKCFESKKELYRLMKTERIFEVKEQAFRALQNFGEDVRLTKKKKGKSVKTINDKLLILHNSFNGDPYTLTDFKIKFKDLYPYVYDIYNYEKKSKFDSFIISSIKTFAKNKIKHNYSINISFDAPDISLSQEVFEMEYQGSSDTNDELVIEDDKLTIKCNRTAKINLINIVFSESSSIHNQIIKSLIYYYIRVNRFVPIKNISVNRIKQTGEETMLSLPTAKIGIEQILNDNFQGVDIPNTNINDIFKVNDKSKAIQYALTYLLKSKITNEESERFEKLWKSFNSIYYYFGNGANENECHRLMRNFILTNPTLFSKSLHKARTITANELRGKVRFYELLSNDYDTKEKIVAFIAFIFRYQNHIVCKNLLDNISYFETDLKDIFNLDKVESKFNKFDYIKDLYHNNKSSTDSEIIFKKIKDYLEDKVKNPVTNTELEIIVFICIKYCYYLRNKIFHAEKQDLTFRFAKNNLIFELEWVNGILETLIVELISVNSGWTRKI</sequence>
<dbReference type="AlphaFoldDB" id="A0A3D9BF31"/>
<keyword evidence="2" id="KW-1185">Reference proteome</keyword>
<dbReference type="EMBL" id="QNVU01000005">
    <property type="protein sequence ID" value="REC52160.1"/>
    <property type="molecule type" value="Genomic_DNA"/>
</dbReference>
<proteinExistence type="predicted"/>
<dbReference type="Proteomes" id="UP000256924">
    <property type="component" value="Unassembled WGS sequence"/>
</dbReference>
<accession>A0A3D9BF31</accession>
<reference evidence="1 2" key="1">
    <citation type="journal article" date="2004" name="Emerg. Infect. Dis.">
        <title>Amoebae-resisting bacteria isolated from human nasal swabs by amoebal coculture.</title>
        <authorList>
            <person name="Greub G."/>
            <person name="La Scola B."/>
            <person name="Raoult D."/>
        </authorList>
    </citation>
    <scope>NUCLEOTIDE SEQUENCE [LARGE SCALE GENOMIC DNA]</scope>
    <source>
        <strain evidence="1 2">CCUG 51329</strain>
    </source>
</reference>
<name>A0A3D9BF31_9FLAO</name>